<keyword evidence="1" id="KW-0472">Membrane</keyword>
<reference evidence="2 3" key="1">
    <citation type="submission" date="2024-07" db="EMBL/GenBank/DDBJ databases">
        <authorList>
            <person name="Lee S."/>
            <person name="Kang M."/>
        </authorList>
    </citation>
    <scope>NUCLEOTIDE SEQUENCE [LARGE SCALE GENOMIC DNA]</scope>
    <source>
        <strain evidence="2 3">DS6</strain>
    </source>
</reference>
<accession>A0ABV3SZU1</accession>
<evidence type="ECO:0000256" key="1">
    <source>
        <dbReference type="SAM" id="Phobius"/>
    </source>
</evidence>
<dbReference type="PANTHER" id="PTHR41983">
    <property type="entry name" value="SHORT-CHAIN FATTY ACID TRANSPORTER-RELATED"/>
    <property type="match status" value="1"/>
</dbReference>
<dbReference type="PANTHER" id="PTHR41983:SF2">
    <property type="entry name" value="SHORT-CHAIN FATTY ACID TRANSPORTER-RELATED"/>
    <property type="match status" value="1"/>
</dbReference>
<name>A0ABV3SZU1_9ACTN</name>
<protein>
    <submittedName>
        <fullName evidence="2">TIGR00366 family protein</fullName>
    </submittedName>
</protein>
<keyword evidence="1" id="KW-0812">Transmembrane</keyword>
<keyword evidence="1" id="KW-1133">Transmembrane helix</keyword>
<organism evidence="2 3">
    <name type="scientific">Nocardioides eburneus</name>
    <dbReference type="NCBI Taxonomy" id="3231482"/>
    <lineage>
        <taxon>Bacteria</taxon>
        <taxon>Bacillati</taxon>
        <taxon>Actinomycetota</taxon>
        <taxon>Actinomycetes</taxon>
        <taxon>Propionibacteriales</taxon>
        <taxon>Nocardioidaceae</taxon>
        <taxon>Nocardioides</taxon>
    </lineage>
</organism>
<proteinExistence type="predicted"/>
<dbReference type="EMBL" id="JBFPJR010000021">
    <property type="protein sequence ID" value="MEX0428461.1"/>
    <property type="molecule type" value="Genomic_DNA"/>
</dbReference>
<comment type="caution">
    <text evidence="2">The sequence shown here is derived from an EMBL/GenBank/DDBJ whole genome shotgun (WGS) entry which is preliminary data.</text>
</comment>
<feature type="transmembrane region" description="Helical" evidence="1">
    <location>
        <begin position="427"/>
        <end position="449"/>
    </location>
</feature>
<feature type="transmembrane region" description="Helical" evidence="1">
    <location>
        <begin position="98"/>
        <end position="127"/>
    </location>
</feature>
<feature type="transmembrane region" description="Helical" evidence="1">
    <location>
        <begin position="246"/>
        <end position="264"/>
    </location>
</feature>
<sequence length="452" mass="48117">MKRFTNACVRYVERLMPDPFLLALILTVISVVVVFAVVPHATPSGVTDAWFSGVWGENNIFAFAFEMVLVLVTGHALAEAPVIRRGLEWLAARPATQVQAALLCFGVALVCSFLNWGLGLVSGALLARHIARRLKGIHFGYLIAASYTGFIVCNSGLSASVALANTDPKSPLDVVHTATGHTLSLWRQIGQPSNLVPVVVLAIAIPFLLARMVPDHELAPDPAIFEEDEPAAVHERSGFAGAVERFRPLSLLLVAAGAYAFYLYHFKLDVGSLVMVFTLIGVLLHGTPIRYVRAFTAAARSVGPMVLQFPLYGGIIALLGYAPAADVHSLAVRIADGIVSGANATTLPFFNFLASVVITLFVPSAGGHWGVQGPVAVNAALAMHQSSPGYLSKIAMSVAAGESVTNMIQPFWLLPVLALAKLPLRQVMGYTVVMFLVGLVVYGASFLLIPAL</sequence>
<feature type="transmembrane region" description="Helical" evidence="1">
    <location>
        <begin position="301"/>
        <end position="322"/>
    </location>
</feature>
<feature type="transmembrane region" description="Helical" evidence="1">
    <location>
        <begin position="20"/>
        <end position="38"/>
    </location>
</feature>
<feature type="transmembrane region" description="Helical" evidence="1">
    <location>
        <begin position="139"/>
        <end position="164"/>
    </location>
</feature>
<evidence type="ECO:0000313" key="2">
    <source>
        <dbReference type="EMBL" id="MEX0428461.1"/>
    </source>
</evidence>
<keyword evidence="3" id="KW-1185">Reference proteome</keyword>
<gene>
    <name evidence="2" type="ORF">AB3X52_12590</name>
</gene>
<dbReference type="Proteomes" id="UP001556631">
    <property type="component" value="Unassembled WGS sequence"/>
</dbReference>
<evidence type="ECO:0000313" key="3">
    <source>
        <dbReference type="Proteomes" id="UP001556631"/>
    </source>
</evidence>
<dbReference type="InterPro" id="IPR006160">
    <property type="entry name" value="SCFA_transpt_AtoE"/>
</dbReference>
<feature type="transmembrane region" description="Helical" evidence="1">
    <location>
        <begin position="195"/>
        <end position="213"/>
    </location>
</feature>
<feature type="transmembrane region" description="Helical" evidence="1">
    <location>
        <begin position="342"/>
        <end position="362"/>
    </location>
</feature>
<dbReference type="RefSeq" id="WP_367994433.1">
    <property type="nucleotide sequence ID" value="NZ_JBFPJR010000021.1"/>
</dbReference>
<dbReference type="Pfam" id="PF02667">
    <property type="entry name" value="SCFA_trans"/>
    <property type="match status" value="1"/>
</dbReference>
<feature type="transmembrane region" description="Helical" evidence="1">
    <location>
        <begin position="270"/>
        <end position="289"/>
    </location>
</feature>
<feature type="transmembrane region" description="Helical" evidence="1">
    <location>
        <begin position="59"/>
        <end position="78"/>
    </location>
</feature>